<comment type="caution">
    <text evidence="1">The sequence shown here is derived from an EMBL/GenBank/DDBJ whole genome shotgun (WGS) entry which is preliminary data.</text>
</comment>
<dbReference type="AlphaFoldDB" id="A0A8X6MQ94"/>
<protein>
    <submittedName>
        <fullName evidence="1">Uncharacterized protein</fullName>
    </submittedName>
</protein>
<reference evidence="1" key="1">
    <citation type="submission" date="2020-08" db="EMBL/GenBank/DDBJ databases">
        <title>Multicomponent nature underlies the extraordinary mechanical properties of spider dragline silk.</title>
        <authorList>
            <person name="Kono N."/>
            <person name="Nakamura H."/>
            <person name="Mori M."/>
            <person name="Yoshida Y."/>
            <person name="Ohtoshi R."/>
            <person name="Malay A.D."/>
            <person name="Moran D.A.P."/>
            <person name="Tomita M."/>
            <person name="Numata K."/>
            <person name="Arakawa K."/>
        </authorList>
    </citation>
    <scope>NUCLEOTIDE SEQUENCE</scope>
</reference>
<sequence>MGNREKKIRTLSDPKKRNYVSGFLNPTDLHSSGWSVEALCKSRWWERPSWHRKNSENGYIRLIKMKMKNGEFLSPVDRLHSIGVNHRSKNYRTKDWCSSRSR</sequence>
<organism evidence="1 2">
    <name type="scientific">Nephila pilipes</name>
    <name type="common">Giant wood spider</name>
    <name type="synonym">Nephila maculata</name>
    <dbReference type="NCBI Taxonomy" id="299642"/>
    <lineage>
        <taxon>Eukaryota</taxon>
        <taxon>Metazoa</taxon>
        <taxon>Ecdysozoa</taxon>
        <taxon>Arthropoda</taxon>
        <taxon>Chelicerata</taxon>
        <taxon>Arachnida</taxon>
        <taxon>Araneae</taxon>
        <taxon>Araneomorphae</taxon>
        <taxon>Entelegynae</taxon>
        <taxon>Araneoidea</taxon>
        <taxon>Nephilidae</taxon>
        <taxon>Nephila</taxon>
    </lineage>
</organism>
<keyword evidence="2" id="KW-1185">Reference proteome</keyword>
<gene>
    <name evidence="1" type="ORF">NPIL_323031</name>
</gene>
<dbReference type="Proteomes" id="UP000887013">
    <property type="component" value="Unassembled WGS sequence"/>
</dbReference>
<evidence type="ECO:0000313" key="1">
    <source>
        <dbReference type="EMBL" id="GFS72107.1"/>
    </source>
</evidence>
<proteinExistence type="predicted"/>
<accession>A0A8X6MQ94</accession>
<evidence type="ECO:0000313" key="2">
    <source>
        <dbReference type="Proteomes" id="UP000887013"/>
    </source>
</evidence>
<name>A0A8X6MQ94_NEPPI</name>
<dbReference type="EMBL" id="BMAW01001017">
    <property type="protein sequence ID" value="GFS72107.1"/>
    <property type="molecule type" value="Genomic_DNA"/>
</dbReference>